<name>L1KKG0_9ACTN</name>
<dbReference type="EMBL" id="AEJC01000620">
    <property type="protein sequence ID" value="EKX61092.1"/>
    <property type="molecule type" value="Genomic_DNA"/>
</dbReference>
<sequence>MVCRPNQGRPSLRPGPPRPRHRADTLDGDVLPLTQTAPDNESEAE</sequence>
<reference evidence="2 3" key="1">
    <citation type="submission" date="2012-11" db="EMBL/GenBank/DDBJ databases">
        <authorList>
            <person name="Huguet-Tapia J.C."/>
            <person name="Durkin A.S."/>
            <person name="Pettis G.S."/>
            <person name="Badger J.H."/>
        </authorList>
    </citation>
    <scope>NUCLEOTIDE SEQUENCE [LARGE SCALE GENOMIC DNA]</scope>
    <source>
        <strain evidence="2 3">91-03</strain>
    </source>
</reference>
<evidence type="ECO:0000313" key="2">
    <source>
        <dbReference type="EMBL" id="EKX61092.1"/>
    </source>
</evidence>
<accession>L1KKG0</accession>
<evidence type="ECO:0000313" key="3">
    <source>
        <dbReference type="Proteomes" id="UP000010411"/>
    </source>
</evidence>
<evidence type="ECO:0000256" key="1">
    <source>
        <dbReference type="SAM" id="MobiDB-lite"/>
    </source>
</evidence>
<comment type="caution">
    <text evidence="2">The sequence shown here is derived from an EMBL/GenBank/DDBJ whole genome shotgun (WGS) entry which is preliminary data.</text>
</comment>
<dbReference type="AlphaFoldDB" id="L1KKG0"/>
<proteinExistence type="predicted"/>
<organism evidence="2 3">
    <name type="scientific">Streptomyces ipomoeae 91-03</name>
    <dbReference type="NCBI Taxonomy" id="698759"/>
    <lineage>
        <taxon>Bacteria</taxon>
        <taxon>Bacillati</taxon>
        <taxon>Actinomycetota</taxon>
        <taxon>Actinomycetes</taxon>
        <taxon>Kitasatosporales</taxon>
        <taxon>Streptomycetaceae</taxon>
        <taxon>Streptomyces</taxon>
    </lineage>
</organism>
<feature type="region of interest" description="Disordered" evidence="1">
    <location>
        <begin position="1"/>
        <end position="45"/>
    </location>
</feature>
<protein>
    <submittedName>
        <fullName evidence="2">Uncharacterized protein</fullName>
    </submittedName>
</protein>
<gene>
    <name evidence="2" type="ORF">STRIP9103_04004</name>
</gene>
<keyword evidence="3" id="KW-1185">Reference proteome</keyword>
<dbReference type="Proteomes" id="UP000010411">
    <property type="component" value="Unassembled WGS sequence"/>
</dbReference>